<comment type="caution">
    <text evidence="2">The sequence shown here is derived from an EMBL/GenBank/DDBJ whole genome shotgun (WGS) entry which is preliminary data.</text>
</comment>
<dbReference type="AlphaFoldDB" id="A0A1R2BHV2"/>
<feature type="compositionally biased region" description="Low complexity" evidence="1">
    <location>
        <begin position="9"/>
        <end position="19"/>
    </location>
</feature>
<feature type="region of interest" description="Disordered" evidence="1">
    <location>
        <begin position="157"/>
        <end position="200"/>
    </location>
</feature>
<keyword evidence="3" id="KW-1185">Reference proteome</keyword>
<name>A0A1R2BHV2_9CILI</name>
<dbReference type="OrthoDB" id="325418at2759"/>
<organism evidence="2 3">
    <name type="scientific">Stentor coeruleus</name>
    <dbReference type="NCBI Taxonomy" id="5963"/>
    <lineage>
        <taxon>Eukaryota</taxon>
        <taxon>Sar</taxon>
        <taxon>Alveolata</taxon>
        <taxon>Ciliophora</taxon>
        <taxon>Postciliodesmatophora</taxon>
        <taxon>Heterotrichea</taxon>
        <taxon>Heterotrichida</taxon>
        <taxon>Stentoridae</taxon>
        <taxon>Stentor</taxon>
    </lineage>
</organism>
<evidence type="ECO:0000313" key="3">
    <source>
        <dbReference type="Proteomes" id="UP000187209"/>
    </source>
</evidence>
<dbReference type="Proteomes" id="UP000187209">
    <property type="component" value="Unassembled WGS sequence"/>
</dbReference>
<gene>
    <name evidence="2" type="ORF">SteCoe_24337</name>
</gene>
<sequence length="200" mass="23299">MEKTKIQRSKSSTRPSSRPYELSSEQILKIINPLNKPTIELEDMKSILQKIPESSRGLVQKLFHSYIFNSKSFELGNSEFCKLYNQILSPRIKGNDDSPFRSHHINDSRMTENIKSNSICADGEKRYNKKNGVFRRISAERASQDLTYAQLYREKKKNNPHKKIYRKNTQPYENSPIFESSPLQKSVESFNTHRPLKKTG</sequence>
<reference evidence="2 3" key="1">
    <citation type="submission" date="2016-11" db="EMBL/GenBank/DDBJ databases">
        <title>The macronuclear genome of Stentor coeruleus: a giant cell with tiny introns.</title>
        <authorList>
            <person name="Slabodnick M."/>
            <person name="Ruby J.G."/>
            <person name="Reiff S.B."/>
            <person name="Swart E.C."/>
            <person name="Gosai S."/>
            <person name="Prabakaran S."/>
            <person name="Witkowska E."/>
            <person name="Larue G.E."/>
            <person name="Fisher S."/>
            <person name="Freeman R.M."/>
            <person name="Gunawardena J."/>
            <person name="Chu W."/>
            <person name="Stover N.A."/>
            <person name="Gregory B.D."/>
            <person name="Nowacki M."/>
            <person name="Derisi J."/>
            <person name="Roy S.W."/>
            <person name="Marshall W.F."/>
            <person name="Sood P."/>
        </authorList>
    </citation>
    <scope>NUCLEOTIDE SEQUENCE [LARGE SCALE GENOMIC DNA]</scope>
    <source>
        <strain evidence="2">WM001</strain>
    </source>
</reference>
<feature type="compositionally biased region" description="Basic residues" evidence="1">
    <location>
        <begin position="157"/>
        <end position="166"/>
    </location>
</feature>
<protein>
    <submittedName>
        <fullName evidence="2">Uncharacterized protein</fullName>
    </submittedName>
</protein>
<dbReference type="EMBL" id="MPUH01000638">
    <property type="protein sequence ID" value="OMJ76311.1"/>
    <property type="molecule type" value="Genomic_DNA"/>
</dbReference>
<proteinExistence type="predicted"/>
<feature type="region of interest" description="Disordered" evidence="1">
    <location>
        <begin position="1"/>
        <end position="22"/>
    </location>
</feature>
<evidence type="ECO:0000313" key="2">
    <source>
        <dbReference type="EMBL" id="OMJ76311.1"/>
    </source>
</evidence>
<feature type="compositionally biased region" description="Polar residues" evidence="1">
    <location>
        <begin position="167"/>
        <end position="192"/>
    </location>
</feature>
<evidence type="ECO:0000256" key="1">
    <source>
        <dbReference type="SAM" id="MobiDB-lite"/>
    </source>
</evidence>
<accession>A0A1R2BHV2</accession>